<name>A0ABY3PR35_9CYAN</name>
<dbReference type="PANTHER" id="PTHR46268">
    <property type="entry name" value="STRESS RESPONSE PROTEIN NHAX"/>
    <property type="match status" value="1"/>
</dbReference>
<dbReference type="SUPFAM" id="SSF52402">
    <property type="entry name" value="Adenine nucleotide alpha hydrolases-like"/>
    <property type="match status" value="1"/>
</dbReference>
<dbReference type="PANTHER" id="PTHR46268:SF8">
    <property type="entry name" value="UNIVERSAL STRESS PROTEIN SLL1388"/>
    <property type="match status" value="1"/>
</dbReference>
<dbReference type="Proteomes" id="UP001054846">
    <property type="component" value="Chromosome"/>
</dbReference>
<dbReference type="Pfam" id="PF00582">
    <property type="entry name" value="Usp"/>
    <property type="match status" value="1"/>
</dbReference>
<sequence length="141" mass="15198">MLKNVLVAVDSSEFAWRVIEALSHLQLAPNCLVVLAHIVPPPTSEDFVEADVPHTQQEGVPMAVEAESWLDTLSVEIDYPTAQEIVTGDAAEEIVRLAGIHRCELILIGSRGLKGLTRIIQGSVSSQVVADAPCSVYVVRS</sequence>
<evidence type="ECO:0000313" key="3">
    <source>
        <dbReference type="EMBL" id="UFP96081.1"/>
    </source>
</evidence>
<reference evidence="3 4" key="1">
    <citation type="journal article" date="2021" name="Genome Biol. Evol.">
        <title>Complete Genome Sequencing of a Novel Gloeobacter Species from a Waterfall Cave in Mexico.</title>
        <authorList>
            <person name="Saw J.H."/>
            <person name="Cardona T."/>
            <person name="Montejano G."/>
        </authorList>
    </citation>
    <scope>NUCLEOTIDE SEQUENCE [LARGE SCALE GENOMIC DNA]</scope>
    <source>
        <strain evidence="3">MG652769</strain>
    </source>
</reference>
<organism evidence="3 4">
    <name type="scientific">Gloeobacter morelensis MG652769</name>
    <dbReference type="NCBI Taxonomy" id="2781736"/>
    <lineage>
        <taxon>Bacteria</taxon>
        <taxon>Bacillati</taxon>
        <taxon>Cyanobacteriota</taxon>
        <taxon>Cyanophyceae</taxon>
        <taxon>Gloeobacterales</taxon>
        <taxon>Gloeobacteraceae</taxon>
        <taxon>Gloeobacter</taxon>
        <taxon>Gloeobacter morelensis</taxon>
    </lineage>
</organism>
<gene>
    <name evidence="3" type="ORF">ISF26_07685</name>
</gene>
<dbReference type="PRINTS" id="PR01438">
    <property type="entry name" value="UNVRSLSTRESS"/>
</dbReference>
<evidence type="ECO:0000256" key="1">
    <source>
        <dbReference type="ARBA" id="ARBA00008791"/>
    </source>
</evidence>
<feature type="domain" description="UspA" evidence="2">
    <location>
        <begin position="1"/>
        <end position="140"/>
    </location>
</feature>
<evidence type="ECO:0000259" key="2">
    <source>
        <dbReference type="Pfam" id="PF00582"/>
    </source>
</evidence>
<proteinExistence type="inferred from homology"/>
<dbReference type="RefSeq" id="WP_230843324.1">
    <property type="nucleotide sequence ID" value="NZ_CP063845.1"/>
</dbReference>
<keyword evidence="4" id="KW-1185">Reference proteome</keyword>
<evidence type="ECO:0000313" key="4">
    <source>
        <dbReference type="Proteomes" id="UP001054846"/>
    </source>
</evidence>
<dbReference type="EMBL" id="CP063845">
    <property type="protein sequence ID" value="UFP96081.1"/>
    <property type="molecule type" value="Genomic_DNA"/>
</dbReference>
<accession>A0ABY3PR35</accession>
<dbReference type="InterPro" id="IPR006015">
    <property type="entry name" value="Universal_stress_UspA"/>
</dbReference>
<dbReference type="Gene3D" id="3.40.50.620">
    <property type="entry name" value="HUPs"/>
    <property type="match status" value="1"/>
</dbReference>
<dbReference type="CDD" id="cd00293">
    <property type="entry name" value="USP-like"/>
    <property type="match status" value="1"/>
</dbReference>
<protein>
    <submittedName>
        <fullName evidence="3">Universal stress protein</fullName>
    </submittedName>
</protein>
<comment type="similarity">
    <text evidence="1">Belongs to the universal stress protein A family.</text>
</comment>
<dbReference type="InterPro" id="IPR006016">
    <property type="entry name" value="UspA"/>
</dbReference>
<dbReference type="InterPro" id="IPR014729">
    <property type="entry name" value="Rossmann-like_a/b/a_fold"/>
</dbReference>